<keyword evidence="2" id="KW-0479">Metal-binding</keyword>
<dbReference type="CDD" id="cd07730">
    <property type="entry name" value="metallo-hydrolase-like_MBL-fold"/>
    <property type="match status" value="1"/>
</dbReference>
<keyword evidence="4" id="KW-0862">Zinc</keyword>
<dbReference type="STRING" id="41688.A0A2N3MZ25"/>
<dbReference type="AlphaFoldDB" id="A0A2N3MZ25"/>
<proteinExistence type="inferred from homology"/>
<evidence type="ECO:0000313" key="6">
    <source>
        <dbReference type="EMBL" id="PKS05428.1"/>
    </source>
</evidence>
<dbReference type="InterPro" id="IPR036866">
    <property type="entry name" value="RibonucZ/Hydroxyglut_hydro"/>
</dbReference>
<dbReference type="InParanoid" id="A0A2N3MZ25"/>
<evidence type="ECO:0000256" key="2">
    <source>
        <dbReference type="ARBA" id="ARBA00022723"/>
    </source>
</evidence>
<gene>
    <name evidence="6" type="ORF">jhhlp_008804</name>
</gene>
<dbReference type="InterPro" id="IPR051013">
    <property type="entry name" value="MBL_superfamily_lactonases"/>
</dbReference>
<reference evidence="6 7" key="1">
    <citation type="journal article" date="2017" name="G3 (Bethesda)">
        <title>First Draft Genome Sequence of the Pathogenic Fungus Lomentospora prolificans (Formerly Scedosporium prolificans).</title>
        <authorList>
            <person name="Luo R."/>
            <person name="Zimin A."/>
            <person name="Workman R."/>
            <person name="Fan Y."/>
            <person name="Pertea G."/>
            <person name="Grossman N."/>
            <person name="Wear M.P."/>
            <person name="Jia B."/>
            <person name="Miller H."/>
            <person name="Casadevall A."/>
            <person name="Timp W."/>
            <person name="Zhang S.X."/>
            <person name="Salzberg S.L."/>
        </authorList>
    </citation>
    <scope>NUCLEOTIDE SEQUENCE [LARGE SCALE GENOMIC DNA]</scope>
    <source>
        <strain evidence="6 7">JHH-5317</strain>
    </source>
</reference>
<dbReference type="GO" id="GO:0046872">
    <property type="term" value="F:metal ion binding"/>
    <property type="evidence" value="ECO:0007669"/>
    <property type="project" value="UniProtKB-KW"/>
</dbReference>
<dbReference type="GO" id="GO:0016787">
    <property type="term" value="F:hydrolase activity"/>
    <property type="evidence" value="ECO:0007669"/>
    <property type="project" value="UniProtKB-KW"/>
</dbReference>
<evidence type="ECO:0000256" key="4">
    <source>
        <dbReference type="ARBA" id="ARBA00022833"/>
    </source>
</evidence>
<keyword evidence="3" id="KW-0378">Hydrolase</keyword>
<keyword evidence="7" id="KW-1185">Reference proteome</keyword>
<dbReference type="InterPro" id="IPR001279">
    <property type="entry name" value="Metallo-B-lactamas"/>
</dbReference>
<evidence type="ECO:0000256" key="1">
    <source>
        <dbReference type="ARBA" id="ARBA00007749"/>
    </source>
</evidence>
<evidence type="ECO:0000313" key="7">
    <source>
        <dbReference type="Proteomes" id="UP000233524"/>
    </source>
</evidence>
<dbReference type="Pfam" id="PF00753">
    <property type="entry name" value="Lactamase_B"/>
    <property type="match status" value="1"/>
</dbReference>
<name>A0A2N3MZ25_9PEZI</name>
<dbReference type="PANTHER" id="PTHR42978:SF5">
    <property type="entry name" value="METALLO-BETA-LACTAMASE DOMAIN-CONTAINING PROTEIN"/>
    <property type="match status" value="1"/>
</dbReference>
<sequence length="366" mass="41193">MCTDAVPPPQHEIPSGETIKVSMINTVNFGPGNVAKLMGPPVPYVEHFGTSPALSFLLEHSSGRKLVFDLGVRKDYLNLAPKISNYIPTTPYKFDVTQDVIEVLEENGIKGEDIEAVIWRSHYHWDHIGNPSLFPPTTDLIVGPGFKEKMLPGAPANPESEILESDYEVRGRTLREITCTGEGSLKIGKFSAFDYFGDGSFYLLDTPGHAVGHLNGLARTTKNPDTFVWLGGDIAHFGGEYRPSQYLPIPDNIEPHTGFIPKHKPFCPGEEFAKLQESRGRKPNEPLYEVRFGTDPVLAMETIGHMQEFDVNDNIFVIIAHDRDVRDLVPHFPEKLNDWKEKGYAKKLKWAFLRDLDAYWKYVNVI</sequence>
<comment type="caution">
    <text evidence="6">The sequence shown here is derived from an EMBL/GenBank/DDBJ whole genome shotgun (WGS) entry which is preliminary data.</text>
</comment>
<accession>A0A2N3MZ25</accession>
<dbReference type="SUPFAM" id="SSF56281">
    <property type="entry name" value="Metallo-hydrolase/oxidoreductase"/>
    <property type="match status" value="1"/>
</dbReference>
<organism evidence="6 7">
    <name type="scientific">Lomentospora prolificans</name>
    <dbReference type="NCBI Taxonomy" id="41688"/>
    <lineage>
        <taxon>Eukaryota</taxon>
        <taxon>Fungi</taxon>
        <taxon>Dikarya</taxon>
        <taxon>Ascomycota</taxon>
        <taxon>Pezizomycotina</taxon>
        <taxon>Sordariomycetes</taxon>
        <taxon>Hypocreomycetidae</taxon>
        <taxon>Microascales</taxon>
        <taxon>Microascaceae</taxon>
        <taxon>Lomentospora</taxon>
    </lineage>
</organism>
<dbReference type="PANTHER" id="PTHR42978">
    <property type="entry name" value="QUORUM-QUENCHING LACTONASE YTNP-RELATED-RELATED"/>
    <property type="match status" value="1"/>
</dbReference>
<dbReference type="VEuPathDB" id="FungiDB:jhhlp_008804"/>
<dbReference type="Gene3D" id="3.60.15.10">
    <property type="entry name" value="Ribonuclease Z/Hydroxyacylglutathione hydrolase-like"/>
    <property type="match status" value="1"/>
</dbReference>
<feature type="domain" description="Metallo-beta-lactamase" evidence="5">
    <location>
        <begin position="52"/>
        <end position="143"/>
    </location>
</feature>
<evidence type="ECO:0000259" key="5">
    <source>
        <dbReference type="Pfam" id="PF00753"/>
    </source>
</evidence>
<dbReference type="Proteomes" id="UP000233524">
    <property type="component" value="Unassembled WGS sequence"/>
</dbReference>
<dbReference type="OrthoDB" id="10250730at2759"/>
<comment type="similarity">
    <text evidence="1">Belongs to the metallo-beta-lactamase superfamily.</text>
</comment>
<protein>
    <recommendedName>
        <fullName evidence="5">Metallo-beta-lactamase domain-containing protein</fullName>
    </recommendedName>
</protein>
<evidence type="ECO:0000256" key="3">
    <source>
        <dbReference type="ARBA" id="ARBA00022801"/>
    </source>
</evidence>
<dbReference type="EMBL" id="NLAX01001623">
    <property type="protein sequence ID" value="PKS05428.1"/>
    <property type="molecule type" value="Genomic_DNA"/>
</dbReference>